<evidence type="ECO:0000256" key="2">
    <source>
        <dbReference type="ARBA" id="ARBA00022679"/>
    </source>
</evidence>
<keyword evidence="5" id="KW-1185">Reference proteome</keyword>
<dbReference type="InterPro" id="IPR041698">
    <property type="entry name" value="Methyltransf_25"/>
</dbReference>
<gene>
    <name evidence="4" type="ORF">FOF46_03245</name>
</gene>
<dbReference type="EMBL" id="VLNR01000004">
    <property type="protein sequence ID" value="TSE10874.1"/>
    <property type="molecule type" value="Genomic_DNA"/>
</dbReference>
<keyword evidence="1 4" id="KW-0489">Methyltransferase</keyword>
<dbReference type="CDD" id="cd02440">
    <property type="entry name" value="AdoMet_MTases"/>
    <property type="match status" value="1"/>
</dbReference>
<name>A0A554VQR4_9FLAO</name>
<sequence length="263" mass="30465">MNEAFDIAAIAYDDVFTHSHIGKYQRELVYYSLAKTLSTHKNLNILEINCGTGHDAIWLANKGHRILATDISSQMITIAKTKLSSNQNQLEFRQLDINALNETHFDDSFDLIFSNFGGLNCLSPIQLHTFFNSASKILKPEGKIIGVIMPKNCLFENIYFILKRNFKNVFRRNTKNSIAVNVDGNLVKTWYYNPKNIRKFSKNNFRVNKVRPIGFFIPPSYLEPFFKKKLGLLRLLNRSDRIVKHFSFLSKYSDHYLISLQSK</sequence>
<accession>A0A554VQR4</accession>
<dbReference type="PANTHER" id="PTHR43861">
    <property type="entry name" value="TRANS-ACONITATE 2-METHYLTRANSFERASE-RELATED"/>
    <property type="match status" value="1"/>
</dbReference>
<evidence type="ECO:0000313" key="5">
    <source>
        <dbReference type="Proteomes" id="UP000318833"/>
    </source>
</evidence>
<evidence type="ECO:0000259" key="3">
    <source>
        <dbReference type="Pfam" id="PF13649"/>
    </source>
</evidence>
<dbReference type="InterPro" id="IPR029063">
    <property type="entry name" value="SAM-dependent_MTases_sf"/>
</dbReference>
<dbReference type="Pfam" id="PF13649">
    <property type="entry name" value="Methyltransf_25"/>
    <property type="match status" value="1"/>
</dbReference>
<dbReference type="GO" id="GO:0008168">
    <property type="term" value="F:methyltransferase activity"/>
    <property type="evidence" value="ECO:0007669"/>
    <property type="project" value="UniProtKB-KW"/>
</dbReference>
<proteinExistence type="predicted"/>
<reference evidence="4 5" key="1">
    <citation type="submission" date="2019-07" db="EMBL/GenBank/DDBJ databases">
        <title>The draft genome sequence of Aquimarina algiphila M91.</title>
        <authorList>
            <person name="Meng X."/>
        </authorList>
    </citation>
    <scope>NUCLEOTIDE SEQUENCE [LARGE SCALE GENOMIC DNA]</scope>
    <source>
        <strain evidence="4 5">M91</strain>
    </source>
</reference>
<organism evidence="4 5">
    <name type="scientific">Aquimarina algiphila</name>
    <dbReference type="NCBI Taxonomy" id="2047982"/>
    <lineage>
        <taxon>Bacteria</taxon>
        <taxon>Pseudomonadati</taxon>
        <taxon>Bacteroidota</taxon>
        <taxon>Flavobacteriia</taxon>
        <taxon>Flavobacteriales</taxon>
        <taxon>Flavobacteriaceae</taxon>
        <taxon>Aquimarina</taxon>
    </lineage>
</organism>
<dbReference type="PANTHER" id="PTHR43861:SF1">
    <property type="entry name" value="TRANS-ACONITATE 2-METHYLTRANSFERASE"/>
    <property type="match status" value="1"/>
</dbReference>
<comment type="caution">
    <text evidence="4">The sequence shown here is derived from an EMBL/GenBank/DDBJ whole genome shotgun (WGS) entry which is preliminary data.</text>
</comment>
<dbReference type="RefSeq" id="WP_109436869.1">
    <property type="nucleotide sequence ID" value="NZ_CANMIK010000005.1"/>
</dbReference>
<protein>
    <submittedName>
        <fullName evidence="4">Class I SAM-dependent methyltransferase</fullName>
    </submittedName>
</protein>
<evidence type="ECO:0000313" key="4">
    <source>
        <dbReference type="EMBL" id="TSE10874.1"/>
    </source>
</evidence>
<feature type="domain" description="Methyltransferase" evidence="3">
    <location>
        <begin position="45"/>
        <end position="142"/>
    </location>
</feature>
<keyword evidence="2 4" id="KW-0808">Transferase</keyword>
<dbReference type="Gene3D" id="3.40.50.150">
    <property type="entry name" value="Vaccinia Virus protein VP39"/>
    <property type="match status" value="1"/>
</dbReference>
<evidence type="ECO:0000256" key="1">
    <source>
        <dbReference type="ARBA" id="ARBA00022603"/>
    </source>
</evidence>
<dbReference type="OrthoDB" id="529208at2"/>
<dbReference type="SUPFAM" id="SSF53335">
    <property type="entry name" value="S-adenosyl-L-methionine-dependent methyltransferases"/>
    <property type="match status" value="1"/>
</dbReference>
<dbReference type="Proteomes" id="UP000318833">
    <property type="component" value="Unassembled WGS sequence"/>
</dbReference>
<dbReference type="AlphaFoldDB" id="A0A554VQR4"/>
<dbReference type="GO" id="GO:0032259">
    <property type="term" value="P:methylation"/>
    <property type="evidence" value="ECO:0007669"/>
    <property type="project" value="UniProtKB-KW"/>
</dbReference>